<dbReference type="CDD" id="cd04433">
    <property type="entry name" value="AFD_class_I"/>
    <property type="match status" value="1"/>
</dbReference>
<dbReference type="Pfam" id="PF13193">
    <property type="entry name" value="AMP-binding_C"/>
    <property type="match status" value="1"/>
</dbReference>
<dbReference type="PANTHER" id="PTHR43201">
    <property type="entry name" value="ACYL-COA SYNTHETASE"/>
    <property type="match status" value="1"/>
</dbReference>
<dbReference type="InterPro" id="IPR042099">
    <property type="entry name" value="ANL_N_sf"/>
</dbReference>
<evidence type="ECO:0000313" key="4">
    <source>
        <dbReference type="Proteomes" id="UP000217564"/>
    </source>
</evidence>
<evidence type="ECO:0000259" key="1">
    <source>
        <dbReference type="Pfam" id="PF00501"/>
    </source>
</evidence>
<dbReference type="Gene3D" id="3.40.50.12780">
    <property type="entry name" value="N-terminal domain of ligase-like"/>
    <property type="match status" value="1"/>
</dbReference>
<dbReference type="GO" id="GO:0006631">
    <property type="term" value="P:fatty acid metabolic process"/>
    <property type="evidence" value="ECO:0007669"/>
    <property type="project" value="TreeGrafter"/>
</dbReference>
<dbReference type="SUPFAM" id="SSF56801">
    <property type="entry name" value="Acetyl-CoA synthetase-like"/>
    <property type="match status" value="1"/>
</dbReference>
<evidence type="ECO:0008006" key="5">
    <source>
        <dbReference type="Google" id="ProtNLM"/>
    </source>
</evidence>
<evidence type="ECO:0000313" key="3">
    <source>
        <dbReference type="EMBL" id="PCC46582.1"/>
    </source>
</evidence>
<dbReference type="InterPro" id="IPR025110">
    <property type="entry name" value="AMP-bd_C"/>
</dbReference>
<dbReference type="AlphaFoldDB" id="A0A2A3Z3I6"/>
<dbReference type="InterPro" id="IPR000873">
    <property type="entry name" value="AMP-dep_synth/lig_dom"/>
</dbReference>
<dbReference type="Pfam" id="PF00501">
    <property type="entry name" value="AMP-binding"/>
    <property type="match status" value="1"/>
</dbReference>
<dbReference type="EMBL" id="NRGP01000014">
    <property type="protein sequence ID" value="PCC46582.1"/>
    <property type="molecule type" value="Genomic_DNA"/>
</dbReference>
<dbReference type="Proteomes" id="UP000217564">
    <property type="component" value="Unassembled WGS sequence"/>
</dbReference>
<feature type="domain" description="AMP-binding enzyme C-terminal" evidence="2">
    <location>
        <begin position="481"/>
        <end position="553"/>
    </location>
</feature>
<feature type="domain" description="AMP-dependent synthetase/ligase" evidence="1">
    <location>
        <begin position="32"/>
        <end position="430"/>
    </location>
</feature>
<evidence type="ECO:0000259" key="2">
    <source>
        <dbReference type="Pfam" id="PF13193"/>
    </source>
</evidence>
<accession>A0A2A3Z3I6</accession>
<dbReference type="Gene3D" id="3.30.300.30">
    <property type="match status" value="1"/>
</dbReference>
<reference evidence="3 4" key="1">
    <citation type="journal article" date="2017" name="Elife">
        <title>Extensive horizontal gene transfer in cheese-associated bacteria.</title>
        <authorList>
            <person name="Bonham K.S."/>
            <person name="Wolfe B.E."/>
            <person name="Dutton R.J."/>
        </authorList>
    </citation>
    <scope>NUCLEOTIDE SEQUENCE [LARGE SCALE GENOMIC DNA]</scope>
    <source>
        <strain evidence="3 4">947_7</strain>
    </source>
</reference>
<dbReference type="GO" id="GO:0031956">
    <property type="term" value="F:medium-chain fatty acid-CoA ligase activity"/>
    <property type="evidence" value="ECO:0007669"/>
    <property type="project" value="TreeGrafter"/>
</dbReference>
<proteinExistence type="predicted"/>
<comment type="caution">
    <text evidence="3">The sequence shown here is derived from an EMBL/GenBank/DDBJ whole genome shotgun (WGS) entry which is preliminary data.</text>
</comment>
<sequence>MGAHLGNRRRRNGDHPIMTAQPSTLYGHLASWVEADPQRLALIDPVPAGTQAEGLEHGHICVTVADLLARANQFASLLAEHEIGVGDCVAVWLPSWADTYAWQFAASARGAHVIGVNTRYNVAEVGHVLTKARPKVLVMAHGFRGIDFLATATKAVAESQEDAPTVAVWAVPGASEEPVAADYDLGSGAVIVPADGATTSATDLSAVEPAAVEPSADRLSVAFTTSGSTGMPKLAAHKETAVVSHSQHVASRVGFEPGDVLVEPLPYSGVFGYSAGMGALFGGAAVLLHPVFNEQELVSAWDHFNGSHFVGADDMLSRVRRVCEESGTRLDSWKWAGVADFQGMSADIAKWAAESFGTRTVGVYGSSEVFALTSFWPVDTPEELRYSGGGQLTDPAYEYRIVDPLSNLDVAEGSEGEVQLRGPNIVDRYLGDKGEGAKNFTTGGWFCTGDLGRAQGPDSFEYVCRMGDVIRLRGFLVDPAEIELHLITHPEVEIVKVVGRNSEAGAPEVVAFVQPVPDTNPDPAEIRAYCKERLASFKVPTEVRLVETMPVTAGTNGSKIKAAVLREWAAKPLETQK</sequence>
<dbReference type="InterPro" id="IPR045851">
    <property type="entry name" value="AMP-bd_C_sf"/>
</dbReference>
<gene>
    <name evidence="3" type="ORF">CIK64_10990</name>
</gene>
<dbReference type="PANTHER" id="PTHR43201:SF32">
    <property type="entry name" value="2-SUCCINYLBENZOATE--COA LIGASE, CHLOROPLASTIC_PEROXISOMAL"/>
    <property type="match status" value="1"/>
</dbReference>
<name>A0A2A3Z3I6_BREAU</name>
<organism evidence="3 4">
    <name type="scientific">Brevibacterium aurantiacum</name>
    <dbReference type="NCBI Taxonomy" id="273384"/>
    <lineage>
        <taxon>Bacteria</taxon>
        <taxon>Bacillati</taxon>
        <taxon>Actinomycetota</taxon>
        <taxon>Actinomycetes</taxon>
        <taxon>Micrococcales</taxon>
        <taxon>Brevibacteriaceae</taxon>
        <taxon>Brevibacterium</taxon>
    </lineage>
</organism>
<protein>
    <recommendedName>
        <fullName evidence="5">Acyl-CoA synthetase</fullName>
    </recommendedName>
</protein>